<evidence type="ECO:0000313" key="3">
    <source>
        <dbReference type="EMBL" id="KAF8785032.1"/>
    </source>
</evidence>
<proteinExistence type="predicted"/>
<feature type="compositionally biased region" description="Low complexity" evidence="1">
    <location>
        <begin position="1"/>
        <end position="13"/>
    </location>
</feature>
<comment type="caution">
    <text evidence="3">The sequence shown here is derived from an EMBL/GenBank/DDBJ whole genome shotgun (WGS) entry which is preliminary data.</text>
</comment>
<feature type="region of interest" description="Disordered" evidence="1">
    <location>
        <begin position="1"/>
        <end position="20"/>
    </location>
</feature>
<protein>
    <submittedName>
        <fullName evidence="3">Uncharacterized protein</fullName>
    </submittedName>
</protein>
<gene>
    <name evidence="3" type="ORF">HNY73_010628</name>
</gene>
<dbReference type="EMBL" id="JABXBU010000030">
    <property type="protein sequence ID" value="KAF8785032.1"/>
    <property type="molecule type" value="Genomic_DNA"/>
</dbReference>
<keyword evidence="4" id="KW-1185">Reference proteome</keyword>
<keyword evidence="2" id="KW-0812">Transmembrane</keyword>
<dbReference type="Proteomes" id="UP000807504">
    <property type="component" value="Unassembled WGS sequence"/>
</dbReference>
<reference evidence="3" key="2">
    <citation type="submission" date="2020-06" db="EMBL/GenBank/DDBJ databases">
        <authorList>
            <person name="Sheffer M."/>
        </authorList>
    </citation>
    <scope>NUCLEOTIDE SEQUENCE</scope>
</reference>
<keyword evidence="2" id="KW-1133">Transmembrane helix</keyword>
<dbReference type="AlphaFoldDB" id="A0A8T0F3K3"/>
<accession>A0A8T0F3K3</accession>
<name>A0A8T0F3K3_ARGBR</name>
<feature type="transmembrane region" description="Helical" evidence="2">
    <location>
        <begin position="145"/>
        <end position="162"/>
    </location>
</feature>
<reference evidence="3" key="1">
    <citation type="journal article" date="2020" name="bioRxiv">
        <title>Chromosome-level reference genome of the European wasp spider Argiope bruennichi: a resource for studies on range expansion and evolutionary adaptation.</title>
        <authorList>
            <person name="Sheffer M.M."/>
            <person name="Hoppe A."/>
            <person name="Krehenwinkel H."/>
            <person name="Uhl G."/>
            <person name="Kuss A.W."/>
            <person name="Jensen L."/>
            <person name="Jensen C."/>
            <person name="Gillespie R.G."/>
            <person name="Hoff K.J."/>
            <person name="Prost S."/>
        </authorList>
    </citation>
    <scope>NUCLEOTIDE SEQUENCE</scope>
</reference>
<evidence type="ECO:0000256" key="1">
    <source>
        <dbReference type="SAM" id="MobiDB-lite"/>
    </source>
</evidence>
<keyword evidence="2" id="KW-0472">Membrane</keyword>
<sequence length="167" mass="19555">MDGNLVSNVSNEAENNEKRDLVQQDELSVIYDDDIAENFNSERFYSEIMRRIMEQNNEEANLVHADELSVIDAHDNEENFERINDEMFNRWNYEDYSSSSAYELSVVDEEESEESEDDSEIFYGGVLRRNLPFFMLPEREDVNECILLIGLIILAVFLAFIMRRVTG</sequence>
<evidence type="ECO:0000313" key="4">
    <source>
        <dbReference type="Proteomes" id="UP000807504"/>
    </source>
</evidence>
<organism evidence="3 4">
    <name type="scientific">Argiope bruennichi</name>
    <name type="common">Wasp spider</name>
    <name type="synonym">Aranea bruennichi</name>
    <dbReference type="NCBI Taxonomy" id="94029"/>
    <lineage>
        <taxon>Eukaryota</taxon>
        <taxon>Metazoa</taxon>
        <taxon>Ecdysozoa</taxon>
        <taxon>Arthropoda</taxon>
        <taxon>Chelicerata</taxon>
        <taxon>Arachnida</taxon>
        <taxon>Araneae</taxon>
        <taxon>Araneomorphae</taxon>
        <taxon>Entelegynae</taxon>
        <taxon>Araneoidea</taxon>
        <taxon>Araneidae</taxon>
        <taxon>Argiope</taxon>
    </lineage>
</organism>
<evidence type="ECO:0000256" key="2">
    <source>
        <dbReference type="SAM" id="Phobius"/>
    </source>
</evidence>